<evidence type="ECO:0000256" key="1">
    <source>
        <dbReference type="SAM" id="MobiDB-lite"/>
    </source>
</evidence>
<dbReference type="Proteomes" id="UP001331761">
    <property type="component" value="Unassembled WGS sequence"/>
</dbReference>
<name>A0AAN8IHK2_TRICO</name>
<protein>
    <submittedName>
        <fullName evidence="2">Uncharacterized protein</fullName>
    </submittedName>
</protein>
<comment type="caution">
    <text evidence="2">The sequence shown here is derived from an EMBL/GenBank/DDBJ whole genome shotgun (WGS) entry which is preliminary data.</text>
</comment>
<gene>
    <name evidence="2" type="ORF">GCK32_012415</name>
</gene>
<evidence type="ECO:0000313" key="2">
    <source>
        <dbReference type="EMBL" id="KAK5973876.1"/>
    </source>
</evidence>
<keyword evidence="3" id="KW-1185">Reference proteome</keyword>
<accession>A0AAN8IHK2</accession>
<organism evidence="2 3">
    <name type="scientific">Trichostrongylus colubriformis</name>
    <name type="common">Black scour worm</name>
    <dbReference type="NCBI Taxonomy" id="6319"/>
    <lineage>
        <taxon>Eukaryota</taxon>
        <taxon>Metazoa</taxon>
        <taxon>Ecdysozoa</taxon>
        <taxon>Nematoda</taxon>
        <taxon>Chromadorea</taxon>
        <taxon>Rhabditida</taxon>
        <taxon>Rhabditina</taxon>
        <taxon>Rhabditomorpha</taxon>
        <taxon>Strongyloidea</taxon>
        <taxon>Trichostrongylidae</taxon>
        <taxon>Trichostrongylus</taxon>
    </lineage>
</organism>
<feature type="compositionally biased region" description="Pro residues" evidence="1">
    <location>
        <begin position="57"/>
        <end position="73"/>
    </location>
</feature>
<dbReference type="EMBL" id="WIXE01014933">
    <property type="protein sequence ID" value="KAK5973876.1"/>
    <property type="molecule type" value="Genomic_DNA"/>
</dbReference>
<sequence length="73" mass="7971">MGKFGFQTVPRRGFSPRDPPATDLSGLRLGKQKRLVEDREPSTPAQSDEKVLEEASPAPPSDDTPLPLPTLED</sequence>
<reference evidence="2 3" key="1">
    <citation type="submission" date="2019-10" db="EMBL/GenBank/DDBJ databases">
        <title>Assembly and Annotation for the nematode Trichostrongylus colubriformis.</title>
        <authorList>
            <person name="Martin J."/>
        </authorList>
    </citation>
    <scope>NUCLEOTIDE SEQUENCE [LARGE SCALE GENOMIC DNA]</scope>
    <source>
        <strain evidence="2">G859</strain>
        <tissue evidence="2">Whole worm</tissue>
    </source>
</reference>
<dbReference type="AlphaFoldDB" id="A0AAN8IHK2"/>
<proteinExistence type="predicted"/>
<feature type="region of interest" description="Disordered" evidence="1">
    <location>
        <begin position="1"/>
        <end position="73"/>
    </location>
</feature>
<evidence type="ECO:0000313" key="3">
    <source>
        <dbReference type="Proteomes" id="UP001331761"/>
    </source>
</evidence>
<feature type="compositionally biased region" description="Basic and acidic residues" evidence="1">
    <location>
        <begin position="34"/>
        <end position="53"/>
    </location>
</feature>